<accession>A0A1R1XZZ2</accession>
<gene>
    <name evidence="7" type="ORF">AYI70_g4248</name>
</gene>
<keyword evidence="2 5" id="KW-0812">Transmembrane</keyword>
<dbReference type="PROSITE" id="PS50042">
    <property type="entry name" value="CNMP_BINDING_3"/>
    <property type="match status" value="1"/>
</dbReference>
<dbReference type="Pfam" id="PF00916">
    <property type="entry name" value="Sulfate_transp"/>
    <property type="match status" value="1"/>
</dbReference>
<evidence type="ECO:0000313" key="8">
    <source>
        <dbReference type="Proteomes" id="UP000187283"/>
    </source>
</evidence>
<dbReference type="InterPro" id="IPR000595">
    <property type="entry name" value="cNMP-bd_dom"/>
</dbReference>
<evidence type="ECO:0000256" key="5">
    <source>
        <dbReference type="SAM" id="Phobius"/>
    </source>
</evidence>
<evidence type="ECO:0000259" key="6">
    <source>
        <dbReference type="PROSITE" id="PS50042"/>
    </source>
</evidence>
<keyword evidence="4 5" id="KW-0472">Membrane</keyword>
<dbReference type="PANTHER" id="PTHR43310">
    <property type="entry name" value="SULFATE TRANSPORTER YBAR-RELATED"/>
    <property type="match status" value="1"/>
</dbReference>
<feature type="transmembrane region" description="Helical" evidence="5">
    <location>
        <begin position="83"/>
        <end position="104"/>
    </location>
</feature>
<dbReference type="Proteomes" id="UP000187283">
    <property type="component" value="Unassembled WGS sequence"/>
</dbReference>
<organism evidence="7 8">
    <name type="scientific">Smittium culicis</name>
    <dbReference type="NCBI Taxonomy" id="133412"/>
    <lineage>
        <taxon>Eukaryota</taxon>
        <taxon>Fungi</taxon>
        <taxon>Fungi incertae sedis</taxon>
        <taxon>Zoopagomycota</taxon>
        <taxon>Kickxellomycotina</taxon>
        <taxon>Harpellomycetes</taxon>
        <taxon>Harpellales</taxon>
        <taxon>Legeriomycetaceae</taxon>
        <taxon>Smittium</taxon>
    </lineage>
</organism>
<dbReference type="InterPro" id="IPR014710">
    <property type="entry name" value="RmlC-like_jellyroll"/>
</dbReference>
<dbReference type="STRING" id="133412.A0A1R1XZZ2"/>
<sequence length="436" mass="49230">MIFNLSIDDLKRSGWLFSIPESNLPFYSYIGMFDFKNTDWHAVWKTVPTMIGQAFFGILHVPINVPALSVSIGLDNLDMNREVFAHGISNLMSGMFGSFQNYLVYSNSILFYRSGGDSRVAGIMLAIATFLIMAFGTSYLGYTPTVVVGMLIFHLGTELLKEALYDTWGVVSPIEYFTILVVVFCMALIGFNEGVFIGLLESQTILPTKLSRRKNDKKNYGKNGELLDNFLDSTPRIEMISLAAIEVLDSTNRKKDVEIQSRLCENYHLYIHPAILLLAVALQQDENYSQLQTLTFLSPYIVDLNLNSGEFLCKKDTPPKGLYLVKSGIMISSKSQPPIDETKREKNNLHSTHNNKAQLRVICLEKNSESDISFTAGTIFGEIQLLTGSNYEKNIFAKTDTELYFISKTYFDILCETDPKNSMEFIKKIIAYTMNQ</sequence>
<dbReference type="InterPro" id="IPR018490">
    <property type="entry name" value="cNMP-bd_dom_sf"/>
</dbReference>
<dbReference type="AlphaFoldDB" id="A0A1R1XZZ2"/>
<feature type="transmembrane region" description="Helical" evidence="5">
    <location>
        <begin position="125"/>
        <end position="156"/>
    </location>
</feature>
<feature type="domain" description="Cyclic nucleotide-binding" evidence="6">
    <location>
        <begin position="377"/>
        <end position="414"/>
    </location>
</feature>
<reference evidence="7 8" key="1">
    <citation type="submission" date="2017-01" db="EMBL/GenBank/DDBJ databases">
        <authorList>
            <person name="Mah S.A."/>
            <person name="Swanson W.J."/>
            <person name="Moy G.W."/>
            <person name="Vacquier V.D."/>
        </authorList>
    </citation>
    <scope>NUCLEOTIDE SEQUENCE [LARGE SCALE GENOMIC DNA]</scope>
    <source>
        <strain evidence="7 8">GSMNP</strain>
    </source>
</reference>
<evidence type="ECO:0000256" key="4">
    <source>
        <dbReference type="ARBA" id="ARBA00023136"/>
    </source>
</evidence>
<evidence type="ECO:0000256" key="3">
    <source>
        <dbReference type="ARBA" id="ARBA00022989"/>
    </source>
</evidence>
<dbReference type="EMBL" id="LSSN01001294">
    <property type="protein sequence ID" value="OMJ20223.1"/>
    <property type="molecule type" value="Genomic_DNA"/>
</dbReference>
<evidence type="ECO:0000256" key="2">
    <source>
        <dbReference type="ARBA" id="ARBA00022692"/>
    </source>
</evidence>
<dbReference type="InterPro" id="IPR052706">
    <property type="entry name" value="Membrane-Transporter-like"/>
</dbReference>
<proteinExistence type="predicted"/>
<dbReference type="Pfam" id="PF00027">
    <property type="entry name" value="cNMP_binding"/>
    <property type="match status" value="1"/>
</dbReference>
<protein>
    <recommendedName>
        <fullName evidence="6">Cyclic nucleotide-binding domain-containing protein</fullName>
    </recommendedName>
</protein>
<dbReference type="OrthoDB" id="409725at2759"/>
<dbReference type="InterPro" id="IPR011547">
    <property type="entry name" value="SLC26A/SulP_dom"/>
</dbReference>
<evidence type="ECO:0000313" key="7">
    <source>
        <dbReference type="EMBL" id="OMJ20223.1"/>
    </source>
</evidence>
<dbReference type="CDD" id="cd00038">
    <property type="entry name" value="CAP_ED"/>
    <property type="match status" value="1"/>
</dbReference>
<comment type="caution">
    <text evidence="7">The sequence shown here is derived from an EMBL/GenBank/DDBJ whole genome shotgun (WGS) entry which is preliminary data.</text>
</comment>
<dbReference type="GO" id="GO:0016020">
    <property type="term" value="C:membrane"/>
    <property type="evidence" value="ECO:0007669"/>
    <property type="project" value="UniProtKB-SubCell"/>
</dbReference>
<dbReference type="PANTHER" id="PTHR43310:SF4">
    <property type="entry name" value="AFR304WP"/>
    <property type="match status" value="1"/>
</dbReference>
<evidence type="ECO:0000256" key="1">
    <source>
        <dbReference type="ARBA" id="ARBA00004141"/>
    </source>
</evidence>
<keyword evidence="8" id="KW-1185">Reference proteome</keyword>
<comment type="subcellular location">
    <subcellularLocation>
        <location evidence="1">Membrane</location>
        <topology evidence="1">Multi-pass membrane protein</topology>
    </subcellularLocation>
</comment>
<dbReference type="Gene3D" id="2.60.120.10">
    <property type="entry name" value="Jelly Rolls"/>
    <property type="match status" value="1"/>
</dbReference>
<dbReference type="SUPFAM" id="SSF51206">
    <property type="entry name" value="cAMP-binding domain-like"/>
    <property type="match status" value="1"/>
</dbReference>
<feature type="transmembrane region" description="Helical" evidence="5">
    <location>
        <begin position="42"/>
        <end position="63"/>
    </location>
</feature>
<name>A0A1R1XZZ2_9FUNG</name>
<keyword evidence="3 5" id="KW-1133">Transmembrane helix</keyword>
<feature type="transmembrane region" description="Helical" evidence="5">
    <location>
        <begin position="176"/>
        <end position="200"/>
    </location>
</feature>